<evidence type="ECO:0000256" key="9">
    <source>
        <dbReference type="ARBA" id="ARBA00022777"/>
    </source>
</evidence>
<evidence type="ECO:0000256" key="2">
    <source>
        <dbReference type="ARBA" id="ARBA00004870"/>
    </source>
</evidence>
<accession>A0A429Z047</accession>
<organism evidence="15 16">
    <name type="scientific">Aquibium carbonis</name>
    <dbReference type="NCBI Taxonomy" id="2495581"/>
    <lineage>
        <taxon>Bacteria</taxon>
        <taxon>Pseudomonadati</taxon>
        <taxon>Pseudomonadota</taxon>
        <taxon>Alphaproteobacteria</taxon>
        <taxon>Hyphomicrobiales</taxon>
        <taxon>Phyllobacteriaceae</taxon>
        <taxon>Aquibium</taxon>
    </lineage>
</organism>
<evidence type="ECO:0000256" key="1">
    <source>
        <dbReference type="ARBA" id="ARBA00002274"/>
    </source>
</evidence>
<evidence type="ECO:0000313" key="16">
    <source>
        <dbReference type="Proteomes" id="UP000278398"/>
    </source>
</evidence>
<reference evidence="15 16" key="1">
    <citation type="submission" date="2018-12" db="EMBL/GenBank/DDBJ databases">
        <title>Mesorhizobium carbonis sp. nov., isolated from coal mine water.</title>
        <authorList>
            <person name="Xin W."/>
            <person name="Xu Z."/>
            <person name="Xiang F."/>
            <person name="Zhang J."/>
            <person name="Xi L."/>
            <person name="Liu J."/>
        </authorList>
    </citation>
    <scope>NUCLEOTIDE SEQUENCE [LARGE SCALE GENOMIC DNA]</scope>
    <source>
        <strain evidence="15 16">B2.3</strain>
    </source>
</reference>
<proteinExistence type="inferred from homology"/>
<comment type="pathway">
    <text evidence="2 13">Glycolipid biosynthesis; lipid IV(A) biosynthesis; lipid IV(A) from (3R)-3-hydroxytetradecanoyl-[acyl-carrier-protein] and UDP-N-acetyl-alpha-D-glucosamine: step 6/6.</text>
</comment>
<evidence type="ECO:0000256" key="13">
    <source>
        <dbReference type="HAMAP-Rule" id="MF_00409"/>
    </source>
</evidence>
<keyword evidence="14" id="KW-0812">Transmembrane</keyword>
<evidence type="ECO:0000313" key="15">
    <source>
        <dbReference type="EMBL" id="RST87024.1"/>
    </source>
</evidence>
<evidence type="ECO:0000256" key="8">
    <source>
        <dbReference type="ARBA" id="ARBA00022741"/>
    </source>
</evidence>
<dbReference type="EMBL" id="RWKW01000027">
    <property type="protein sequence ID" value="RST87024.1"/>
    <property type="molecule type" value="Genomic_DNA"/>
</dbReference>
<dbReference type="Pfam" id="PF02606">
    <property type="entry name" value="LpxK"/>
    <property type="match status" value="1"/>
</dbReference>
<keyword evidence="8 13" id="KW-0547">Nucleotide-binding</keyword>
<keyword evidence="10 13" id="KW-0067">ATP-binding</keyword>
<comment type="similarity">
    <text evidence="13">Belongs to the LpxK family.</text>
</comment>
<keyword evidence="6 13" id="KW-0441">Lipid A biosynthesis</keyword>
<keyword evidence="7 13" id="KW-0808">Transferase</keyword>
<evidence type="ECO:0000256" key="6">
    <source>
        <dbReference type="ARBA" id="ARBA00022556"/>
    </source>
</evidence>
<dbReference type="UniPathway" id="UPA00359">
    <property type="reaction ID" value="UER00482"/>
</dbReference>
<evidence type="ECO:0000256" key="7">
    <source>
        <dbReference type="ARBA" id="ARBA00022679"/>
    </source>
</evidence>
<evidence type="ECO:0000256" key="14">
    <source>
        <dbReference type="SAM" id="Phobius"/>
    </source>
</evidence>
<dbReference type="GO" id="GO:0009245">
    <property type="term" value="P:lipid A biosynthetic process"/>
    <property type="evidence" value="ECO:0007669"/>
    <property type="project" value="UniProtKB-UniRule"/>
</dbReference>
<evidence type="ECO:0000256" key="12">
    <source>
        <dbReference type="ARBA" id="ARBA00029757"/>
    </source>
</evidence>
<name>A0A429Z047_9HYPH</name>
<dbReference type="HAMAP" id="MF_00409">
    <property type="entry name" value="LpxK"/>
    <property type="match status" value="1"/>
</dbReference>
<comment type="caution">
    <text evidence="15">The sequence shown here is derived from an EMBL/GenBank/DDBJ whole genome shotgun (WGS) entry which is preliminary data.</text>
</comment>
<evidence type="ECO:0000256" key="11">
    <source>
        <dbReference type="ARBA" id="ARBA00023098"/>
    </source>
</evidence>
<evidence type="ECO:0000256" key="5">
    <source>
        <dbReference type="ARBA" id="ARBA00022516"/>
    </source>
</evidence>
<dbReference type="NCBIfam" id="TIGR00682">
    <property type="entry name" value="lpxK"/>
    <property type="match status" value="1"/>
</dbReference>
<keyword evidence="5 13" id="KW-0444">Lipid biosynthesis</keyword>
<dbReference type="OrthoDB" id="9766423at2"/>
<dbReference type="InterPro" id="IPR003758">
    <property type="entry name" value="LpxK"/>
</dbReference>
<dbReference type="Proteomes" id="UP000278398">
    <property type="component" value="Unassembled WGS sequence"/>
</dbReference>
<dbReference type="SUPFAM" id="SSF52540">
    <property type="entry name" value="P-loop containing nucleoside triphosphate hydrolases"/>
    <property type="match status" value="1"/>
</dbReference>
<comment type="function">
    <text evidence="1 13">Transfers the gamma-phosphate of ATP to the 4'-position of a tetraacyldisaccharide 1-phosphate intermediate (termed DS-1-P) to form tetraacyldisaccharide 1,4'-bis-phosphate (lipid IVA).</text>
</comment>
<dbReference type="EC" id="2.7.1.130" evidence="3 13"/>
<protein>
    <recommendedName>
        <fullName evidence="4 13">Tetraacyldisaccharide 4'-kinase</fullName>
        <ecNumber evidence="3 13">2.7.1.130</ecNumber>
    </recommendedName>
    <alternativeName>
        <fullName evidence="12 13">Lipid A 4'-kinase</fullName>
    </alternativeName>
</protein>
<dbReference type="GO" id="GO:0009244">
    <property type="term" value="P:lipopolysaccharide core region biosynthetic process"/>
    <property type="evidence" value="ECO:0007669"/>
    <property type="project" value="TreeGrafter"/>
</dbReference>
<dbReference type="PANTHER" id="PTHR42724">
    <property type="entry name" value="TETRAACYLDISACCHARIDE 4'-KINASE"/>
    <property type="match status" value="1"/>
</dbReference>
<evidence type="ECO:0000256" key="4">
    <source>
        <dbReference type="ARBA" id="ARBA00016436"/>
    </source>
</evidence>
<dbReference type="PANTHER" id="PTHR42724:SF1">
    <property type="entry name" value="TETRAACYLDISACCHARIDE 4'-KINASE, MITOCHONDRIAL-RELATED"/>
    <property type="match status" value="1"/>
</dbReference>
<feature type="transmembrane region" description="Helical" evidence="14">
    <location>
        <begin position="15"/>
        <end position="32"/>
    </location>
</feature>
<gene>
    <name evidence="13" type="primary">lpxK</name>
    <name evidence="15" type="ORF">EJC49_07740</name>
</gene>
<dbReference type="GO" id="GO:0009029">
    <property type="term" value="F:lipid-A 4'-kinase activity"/>
    <property type="evidence" value="ECO:0007669"/>
    <property type="project" value="UniProtKB-UniRule"/>
</dbReference>
<evidence type="ECO:0000256" key="10">
    <source>
        <dbReference type="ARBA" id="ARBA00022840"/>
    </source>
</evidence>
<keyword evidence="11 13" id="KW-0443">Lipid metabolism</keyword>
<dbReference type="InterPro" id="IPR027417">
    <property type="entry name" value="P-loop_NTPase"/>
</dbReference>
<dbReference type="RefSeq" id="WP_126698951.1">
    <property type="nucleotide sequence ID" value="NZ_RWKW01000027.1"/>
</dbReference>
<evidence type="ECO:0000256" key="3">
    <source>
        <dbReference type="ARBA" id="ARBA00012071"/>
    </source>
</evidence>
<feature type="binding site" evidence="13">
    <location>
        <begin position="54"/>
        <end position="61"/>
    </location>
    <ligand>
        <name>ATP</name>
        <dbReference type="ChEBI" id="CHEBI:30616"/>
    </ligand>
</feature>
<keyword evidence="16" id="KW-1185">Reference proteome</keyword>
<sequence>MTSEAPPFWWETADWRAWALWPASAIYGFVAARRMIGARREALDLPVLCVGNFTVGGAGKTPTVVALAAEARRLGLKPGVLSRGYGGSVSEPHLVDVHHDTARHVGDEPMLIAQHAPVAVSPDRAAGARILIRLGCDFLLMDDGFQSARVHFDQALLVIDAARGLGNGHVIPGGPMRAPLLSQIRFADAILAIGIGAGAEETVRKAARAGRPVHRARVKPRDAARIAGKQLLAFAGIGDPSKFFATVEEAGGTIAARRVFGDHHPFTDAEIAELSAEADQAGLMLVTTEKDAMRLKTGTQAARALAEKTTTLPIDLVFDDLQVPRRLIEDTVKAFEKRRFGVAKKR</sequence>
<keyword evidence="14" id="KW-1133">Transmembrane helix</keyword>
<comment type="catalytic activity">
    <reaction evidence="13">
        <text>a lipid A disaccharide + ATP = a lipid IVA + ADP + H(+)</text>
        <dbReference type="Rhea" id="RHEA:67840"/>
        <dbReference type="ChEBI" id="CHEBI:15378"/>
        <dbReference type="ChEBI" id="CHEBI:30616"/>
        <dbReference type="ChEBI" id="CHEBI:176343"/>
        <dbReference type="ChEBI" id="CHEBI:176425"/>
        <dbReference type="ChEBI" id="CHEBI:456216"/>
        <dbReference type="EC" id="2.7.1.130"/>
    </reaction>
</comment>
<dbReference type="GO" id="GO:0005886">
    <property type="term" value="C:plasma membrane"/>
    <property type="evidence" value="ECO:0007669"/>
    <property type="project" value="TreeGrafter"/>
</dbReference>
<keyword evidence="9 13" id="KW-0418">Kinase</keyword>
<dbReference type="GO" id="GO:0005524">
    <property type="term" value="F:ATP binding"/>
    <property type="evidence" value="ECO:0007669"/>
    <property type="project" value="UniProtKB-UniRule"/>
</dbReference>
<keyword evidence="14" id="KW-0472">Membrane</keyword>
<dbReference type="AlphaFoldDB" id="A0A429Z047"/>